<reference evidence="2" key="1">
    <citation type="submission" date="2022-07" db="EMBL/GenBank/DDBJ databases">
        <title>Pseudosulfitobacter sp. strain AP-MA-4, whole genome sequence.</title>
        <authorList>
            <person name="Jiang Y."/>
        </authorList>
    </citation>
    <scope>NUCLEOTIDE SEQUENCE</scope>
    <source>
        <strain evidence="2">AP-MA-4</strain>
    </source>
</reference>
<comment type="caution">
    <text evidence="2">The sequence shown here is derived from an EMBL/GenBank/DDBJ whole genome shotgun (WGS) entry which is preliminary data.</text>
</comment>
<name>A0ABT1YWT5_9RHOB</name>
<sequence>MQVTPDMIGGAKLRAPAVKADTELRAVADQLEASFLTEMLKSAGLGKSRDSFGGGAGEDQFSSFLVQAQAEKMVAAGGIGLSESLFNALKGRTREG</sequence>
<dbReference type="InterPro" id="IPR019301">
    <property type="entry name" value="Flagellar_prot_FlgJ_N"/>
</dbReference>
<evidence type="ECO:0000313" key="2">
    <source>
        <dbReference type="EMBL" id="MCR8825355.1"/>
    </source>
</evidence>
<dbReference type="EMBL" id="JANKJG010000001">
    <property type="protein sequence ID" value="MCR8825355.1"/>
    <property type="molecule type" value="Genomic_DNA"/>
</dbReference>
<keyword evidence="3" id="KW-1185">Reference proteome</keyword>
<feature type="domain" description="Flagellar protein FlgJ N-terminal" evidence="1">
    <location>
        <begin position="39"/>
        <end position="86"/>
    </location>
</feature>
<dbReference type="Pfam" id="PF10135">
    <property type="entry name" value="Rod-binding"/>
    <property type="match status" value="1"/>
</dbReference>
<protein>
    <submittedName>
        <fullName evidence="2">Rod-binding protein</fullName>
    </submittedName>
</protein>
<proteinExistence type="predicted"/>
<accession>A0ABT1YWT5</accession>
<dbReference type="Proteomes" id="UP001165396">
    <property type="component" value="Unassembled WGS sequence"/>
</dbReference>
<evidence type="ECO:0000259" key="1">
    <source>
        <dbReference type="Pfam" id="PF10135"/>
    </source>
</evidence>
<gene>
    <name evidence="2" type="ORF">NTA49_02270</name>
</gene>
<evidence type="ECO:0000313" key="3">
    <source>
        <dbReference type="Proteomes" id="UP001165396"/>
    </source>
</evidence>
<organism evidence="2 3">
    <name type="scientific">Pseudosulfitobacter koreensis</name>
    <dbReference type="NCBI Taxonomy" id="2968472"/>
    <lineage>
        <taxon>Bacteria</taxon>
        <taxon>Pseudomonadati</taxon>
        <taxon>Pseudomonadota</taxon>
        <taxon>Alphaproteobacteria</taxon>
        <taxon>Rhodobacterales</taxon>
        <taxon>Roseobacteraceae</taxon>
        <taxon>Pseudosulfitobacter</taxon>
    </lineage>
</organism>